<sequence length="137" mass="15192">MPIKAIPKISKGQNGLGAFILQCRKLDFHYCDWAGSSVGMNGFIKSVLPKFAAQSPQVEITVSPRPKRHPHIIGHYVNGKQKAICVKNMEPLEILKKAEILRNASGEKNKRVLKAVTSRNPSVRGIWSPYHGKPLVV</sequence>
<dbReference type="EMBL" id="JAKWBI020000075">
    <property type="protein sequence ID" value="KAJ2903669.1"/>
    <property type="molecule type" value="Genomic_DNA"/>
</dbReference>
<organism evidence="8 9">
    <name type="scientific">Zalerion maritima</name>
    <dbReference type="NCBI Taxonomy" id="339359"/>
    <lineage>
        <taxon>Eukaryota</taxon>
        <taxon>Fungi</taxon>
        <taxon>Dikarya</taxon>
        <taxon>Ascomycota</taxon>
        <taxon>Pezizomycotina</taxon>
        <taxon>Sordariomycetes</taxon>
        <taxon>Lulworthiomycetidae</taxon>
        <taxon>Lulworthiales</taxon>
        <taxon>Lulworthiaceae</taxon>
        <taxon>Zalerion</taxon>
    </lineage>
</organism>
<dbReference type="GO" id="GO:0005762">
    <property type="term" value="C:mitochondrial large ribosomal subunit"/>
    <property type="evidence" value="ECO:0007669"/>
    <property type="project" value="TreeGrafter"/>
</dbReference>
<evidence type="ECO:0000313" key="8">
    <source>
        <dbReference type="EMBL" id="KAJ2903669.1"/>
    </source>
</evidence>
<evidence type="ECO:0000259" key="7">
    <source>
        <dbReference type="SMART" id="SM00916"/>
    </source>
</evidence>
<dbReference type="GO" id="GO:0032543">
    <property type="term" value="P:mitochondrial translation"/>
    <property type="evidence" value="ECO:0007669"/>
    <property type="project" value="InterPro"/>
</dbReference>
<comment type="subcellular location">
    <subcellularLocation>
        <location evidence="1">Mitochondrion</location>
    </subcellularLocation>
</comment>
<comment type="caution">
    <text evidence="8">The sequence shown here is derived from an EMBL/GenBank/DDBJ whole genome shotgun (WGS) entry which is preliminary data.</text>
</comment>
<dbReference type="AlphaFoldDB" id="A0AAD5RUF9"/>
<evidence type="ECO:0000256" key="5">
    <source>
        <dbReference type="ARBA" id="ARBA00023274"/>
    </source>
</evidence>
<dbReference type="SUPFAM" id="SSF52833">
    <property type="entry name" value="Thioredoxin-like"/>
    <property type="match status" value="1"/>
</dbReference>
<comment type="similarity">
    <text evidence="2">Belongs to the mitochondrion-specific ribosomal protein mL43 family.</text>
</comment>
<dbReference type="SMART" id="SM00916">
    <property type="entry name" value="L51_S25_CI-B8"/>
    <property type="match status" value="1"/>
</dbReference>
<protein>
    <recommendedName>
        <fullName evidence="6">Large ribosomal subunit protein mL43</fullName>
    </recommendedName>
</protein>
<evidence type="ECO:0000256" key="3">
    <source>
        <dbReference type="ARBA" id="ARBA00022980"/>
    </source>
</evidence>
<dbReference type="Pfam" id="PF05047">
    <property type="entry name" value="L51_S25_CI-B8"/>
    <property type="match status" value="1"/>
</dbReference>
<reference evidence="8" key="1">
    <citation type="submission" date="2022-07" db="EMBL/GenBank/DDBJ databases">
        <title>Draft genome sequence of Zalerion maritima ATCC 34329, a (micro)plastics degrading marine fungus.</title>
        <authorList>
            <person name="Paco A."/>
            <person name="Goncalves M.F.M."/>
            <person name="Rocha-Santos T.A.P."/>
            <person name="Alves A."/>
        </authorList>
    </citation>
    <scope>NUCLEOTIDE SEQUENCE</scope>
    <source>
        <strain evidence="8">ATCC 34329</strain>
    </source>
</reference>
<dbReference type="InterPro" id="IPR039927">
    <property type="entry name" value="Ribosomal_mL43"/>
</dbReference>
<accession>A0AAD5RUF9</accession>
<evidence type="ECO:0000313" key="9">
    <source>
        <dbReference type="Proteomes" id="UP001201980"/>
    </source>
</evidence>
<keyword evidence="9" id="KW-1185">Reference proteome</keyword>
<dbReference type="InterPro" id="IPR007741">
    <property type="entry name" value="Ribosomal_mL43/mS25/NADH_DH"/>
</dbReference>
<proteinExistence type="inferred from homology"/>
<evidence type="ECO:0000256" key="2">
    <source>
        <dbReference type="ARBA" id="ARBA00006073"/>
    </source>
</evidence>
<keyword evidence="4" id="KW-0496">Mitochondrion</keyword>
<keyword evidence="3 8" id="KW-0689">Ribosomal protein</keyword>
<dbReference type="PANTHER" id="PTHR21396">
    <property type="entry name" value="39S RIBOSOMAL PROTEIN L43"/>
    <property type="match status" value="1"/>
</dbReference>
<feature type="domain" description="Ribosomal protein/NADH dehydrogenase" evidence="7">
    <location>
        <begin position="32"/>
        <end position="105"/>
    </location>
</feature>
<evidence type="ECO:0000256" key="1">
    <source>
        <dbReference type="ARBA" id="ARBA00004173"/>
    </source>
</evidence>
<evidence type="ECO:0000256" key="6">
    <source>
        <dbReference type="ARBA" id="ARBA00035188"/>
    </source>
</evidence>
<dbReference type="FunFam" id="3.40.30.10:FF:000173">
    <property type="entry name" value="Mitochondrial 54S ribosomal protein"/>
    <property type="match status" value="1"/>
</dbReference>
<name>A0AAD5RUF9_9PEZI</name>
<dbReference type="Gene3D" id="3.40.30.10">
    <property type="entry name" value="Glutaredoxin"/>
    <property type="match status" value="1"/>
</dbReference>
<dbReference type="Proteomes" id="UP001201980">
    <property type="component" value="Unassembled WGS sequence"/>
</dbReference>
<dbReference type="InterPro" id="IPR036249">
    <property type="entry name" value="Thioredoxin-like_sf"/>
</dbReference>
<evidence type="ECO:0000256" key="4">
    <source>
        <dbReference type="ARBA" id="ARBA00023128"/>
    </source>
</evidence>
<dbReference type="GO" id="GO:0003735">
    <property type="term" value="F:structural constituent of ribosome"/>
    <property type="evidence" value="ECO:0007669"/>
    <property type="project" value="InterPro"/>
</dbReference>
<dbReference type="PANTHER" id="PTHR21396:SF2">
    <property type="entry name" value="LARGE RIBOSOMAL SUBUNIT PROTEIN ML43"/>
    <property type="match status" value="1"/>
</dbReference>
<keyword evidence="5" id="KW-0687">Ribonucleoprotein</keyword>
<gene>
    <name evidence="8" type="ORF">MKZ38_009508</name>
</gene>